<evidence type="ECO:0000313" key="3">
    <source>
        <dbReference type="Proteomes" id="UP000001508"/>
    </source>
</evidence>
<keyword evidence="2" id="KW-0378">Hydrolase</keyword>
<dbReference type="Gene3D" id="1.10.3210.10">
    <property type="entry name" value="Hypothetical protein af1432"/>
    <property type="match status" value="1"/>
</dbReference>
<reference evidence="3" key="1">
    <citation type="submission" date="2010-02" db="EMBL/GenBank/DDBJ databases">
        <title>Complete sequence of Desulfurivibrio alkaliphilus AHT2.</title>
        <authorList>
            <consortium name="US DOE Joint Genome Institute"/>
            <person name="Pitluck S."/>
            <person name="Chertkov O."/>
            <person name="Detter J.C."/>
            <person name="Han C."/>
            <person name="Tapia R."/>
            <person name="Larimer F."/>
            <person name="Land M."/>
            <person name="Hauser L."/>
            <person name="Kyrpides N."/>
            <person name="Mikhailova N."/>
            <person name="Sorokin D.Y."/>
            <person name="Muyzer G."/>
            <person name="Woyke T."/>
        </authorList>
    </citation>
    <scope>NUCLEOTIDE SEQUENCE [LARGE SCALE GENOMIC DNA]</scope>
    <source>
        <strain evidence="3">DSM 19089 / UNIQEM U267 / AHT2</strain>
    </source>
</reference>
<evidence type="ECO:0000259" key="1">
    <source>
        <dbReference type="PROSITE" id="PS51832"/>
    </source>
</evidence>
<dbReference type="SUPFAM" id="SSF109604">
    <property type="entry name" value="HD-domain/PDEase-like"/>
    <property type="match status" value="1"/>
</dbReference>
<dbReference type="CDD" id="cd00077">
    <property type="entry name" value="HDc"/>
    <property type="match status" value="1"/>
</dbReference>
<dbReference type="InterPro" id="IPR037522">
    <property type="entry name" value="HD_GYP_dom"/>
</dbReference>
<dbReference type="eggNOG" id="COG2206">
    <property type="taxonomic scope" value="Bacteria"/>
</dbReference>
<dbReference type="InParanoid" id="D6Z0J0"/>
<keyword evidence="3" id="KW-1185">Reference proteome</keyword>
<evidence type="ECO:0000313" key="2">
    <source>
        <dbReference type="EMBL" id="ADH85219.1"/>
    </source>
</evidence>
<dbReference type="OrthoDB" id="9764337at2"/>
<organism evidence="2 3">
    <name type="scientific">Desulfurivibrio alkaliphilus (strain DSM 19089 / UNIQEM U267 / AHT2)</name>
    <dbReference type="NCBI Taxonomy" id="589865"/>
    <lineage>
        <taxon>Bacteria</taxon>
        <taxon>Pseudomonadati</taxon>
        <taxon>Thermodesulfobacteriota</taxon>
        <taxon>Desulfobulbia</taxon>
        <taxon>Desulfobulbales</taxon>
        <taxon>Desulfobulbaceae</taxon>
        <taxon>Desulfurivibrio</taxon>
    </lineage>
</organism>
<dbReference type="HOGENOM" id="CLU_000445_92_13_7"/>
<dbReference type="RefSeq" id="WP_013162750.1">
    <property type="nucleotide sequence ID" value="NC_014216.1"/>
</dbReference>
<name>D6Z0J0_DESAT</name>
<dbReference type="PANTHER" id="PTHR43155:SF2">
    <property type="entry name" value="CYCLIC DI-GMP PHOSPHODIESTERASE PA4108"/>
    <property type="match status" value="1"/>
</dbReference>
<sequence length="484" mass="54243">MSSIQDHLFDTEFLDQSLQYLGEVLNLQVTIQDSDGQAVLTQGQPGGRASRFYPFSFSQDIGGLTCTAADQEALAACEPHIAYCLAALNSQLAREEELRETSEEMLALSSQLNFLSKVARKIIGVEDLEECYQIILQEISLAINADQSLIHTRGRWDDEVEVRLNITREEEAALLECDCLRRRQDTGHPIICTLDNGKSLLYLPIREKDNRISGRMFFLRPANQRQFTAYEKKFVGIIENIISPTFETLRLYDSLQDLYLNTVKALAAAIDAKDEYTHGHSFRVAKYAVTIGRQLMLSGKELNDLEIAAYMHDLGKIGISESILGKPGKLTNEEFFHIQQHPVFTDKILQPIHLANHIIQGAIQHHERLDGTGYPMGLSGPEISLFGRIIAVADVFDALTSKRPYRDAMPVETALKILCNDVDKQFDRNVVLALLQALQDNVPGSEFSEVSNTLKFDALQNLNLFLKELTEFVATPPAGRGRTV</sequence>
<proteinExistence type="predicted"/>
<dbReference type="GO" id="GO:0016787">
    <property type="term" value="F:hydrolase activity"/>
    <property type="evidence" value="ECO:0007669"/>
    <property type="project" value="UniProtKB-KW"/>
</dbReference>
<dbReference type="InterPro" id="IPR003607">
    <property type="entry name" value="HD/PDEase_dom"/>
</dbReference>
<dbReference type="SMART" id="SM00471">
    <property type="entry name" value="HDc"/>
    <property type="match status" value="1"/>
</dbReference>
<dbReference type="Proteomes" id="UP000001508">
    <property type="component" value="Chromosome"/>
</dbReference>
<accession>D6Z0J0</accession>
<feature type="domain" description="HD-GYP" evidence="1">
    <location>
        <begin position="255"/>
        <end position="450"/>
    </location>
</feature>
<gene>
    <name evidence="2" type="ordered locus">DaAHT2_0513</name>
</gene>
<dbReference type="AlphaFoldDB" id="D6Z0J0"/>
<dbReference type="PANTHER" id="PTHR43155">
    <property type="entry name" value="CYCLIC DI-GMP PHOSPHODIESTERASE PA4108-RELATED"/>
    <property type="match status" value="1"/>
</dbReference>
<dbReference type="KEGG" id="dak:DaAHT2_0513"/>
<dbReference type="Pfam" id="PF13487">
    <property type="entry name" value="HD_5"/>
    <property type="match status" value="1"/>
</dbReference>
<dbReference type="STRING" id="589865.DaAHT2_0513"/>
<dbReference type="PROSITE" id="PS51832">
    <property type="entry name" value="HD_GYP"/>
    <property type="match status" value="1"/>
</dbReference>
<dbReference type="EMBL" id="CP001940">
    <property type="protein sequence ID" value="ADH85219.1"/>
    <property type="molecule type" value="Genomic_DNA"/>
</dbReference>
<dbReference type="SUPFAM" id="SSF55781">
    <property type="entry name" value="GAF domain-like"/>
    <property type="match status" value="1"/>
</dbReference>
<protein>
    <submittedName>
        <fullName evidence="2">Metal dependent phosphohydrolase</fullName>
    </submittedName>
</protein>